<reference evidence="2 3" key="1">
    <citation type="submission" date="2016-10" db="EMBL/GenBank/DDBJ databases">
        <authorList>
            <person name="de Groot N.N."/>
        </authorList>
    </citation>
    <scope>NUCLEOTIDE SEQUENCE [LARGE SCALE GENOMIC DNA]</scope>
    <source>
        <strain evidence="2 3">DSM 569</strain>
    </source>
</reference>
<dbReference type="InterPro" id="IPR010982">
    <property type="entry name" value="Lambda_DNA-bd_dom_sf"/>
</dbReference>
<dbReference type="InterPro" id="IPR001387">
    <property type="entry name" value="Cro/C1-type_HTH"/>
</dbReference>
<proteinExistence type="predicted"/>
<dbReference type="Pfam" id="PF01381">
    <property type="entry name" value="HTH_3"/>
    <property type="match status" value="1"/>
</dbReference>
<dbReference type="SMART" id="SM00530">
    <property type="entry name" value="HTH_XRE"/>
    <property type="match status" value="1"/>
</dbReference>
<dbReference type="EMBL" id="FNBS01000002">
    <property type="protein sequence ID" value="SDF03925.1"/>
    <property type="molecule type" value="Genomic_DNA"/>
</dbReference>
<name>A0A1G7HU43_THETY</name>
<gene>
    <name evidence="2" type="ORF">SAMN04244560_00154</name>
</gene>
<dbReference type="Gene3D" id="1.10.260.40">
    <property type="entry name" value="lambda repressor-like DNA-binding domains"/>
    <property type="match status" value="1"/>
</dbReference>
<dbReference type="PANTHER" id="PTHR46558">
    <property type="entry name" value="TRACRIPTIONAL REGULATORY PROTEIN-RELATED-RELATED"/>
    <property type="match status" value="1"/>
</dbReference>
<dbReference type="RefSeq" id="WP_074591934.1">
    <property type="nucleotide sequence ID" value="NZ_FNBS01000002.1"/>
</dbReference>
<evidence type="ECO:0000256" key="1">
    <source>
        <dbReference type="ARBA" id="ARBA00023125"/>
    </source>
</evidence>
<dbReference type="PROSITE" id="PS50943">
    <property type="entry name" value="HTH_CROC1"/>
    <property type="match status" value="1"/>
</dbReference>
<dbReference type="PANTHER" id="PTHR46558:SF4">
    <property type="entry name" value="DNA-BIDING PHAGE PROTEIN"/>
    <property type="match status" value="1"/>
</dbReference>
<dbReference type="CDD" id="cd00093">
    <property type="entry name" value="HTH_XRE"/>
    <property type="match status" value="1"/>
</dbReference>
<evidence type="ECO:0000313" key="3">
    <source>
        <dbReference type="Proteomes" id="UP000183404"/>
    </source>
</evidence>
<sequence>MKLEKLKKARKAKGLTQEQMAKALGYKDKSGYWYLENGHVSITLDKAIKISKILGVDINEIFFEKDIE</sequence>
<keyword evidence="1 2" id="KW-0238">DNA-binding</keyword>
<evidence type="ECO:0000313" key="2">
    <source>
        <dbReference type="EMBL" id="SDF03925.1"/>
    </source>
</evidence>
<dbReference type="SUPFAM" id="SSF47413">
    <property type="entry name" value="lambda repressor-like DNA-binding domains"/>
    <property type="match status" value="1"/>
</dbReference>
<dbReference type="GO" id="GO:0003677">
    <property type="term" value="F:DNA binding"/>
    <property type="evidence" value="ECO:0007669"/>
    <property type="project" value="UniProtKB-KW"/>
</dbReference>
<dbReference type="AlphaFoldDB" id="A0A1G7HU43"/>
<organism evidence="2 3">
    <name type="scientific">Thermoanaerobacter thermohydrosulfuricus</name>
    <name type="common">Clostridium thermohydrosulfuricum</name>
    <dbReference type="NCBI Taxonomy" id="1516"/>
    <lineage>
        <taxon>Bacteria</taxon>
        <taxon>Bacillati</taxon>
        <taxon>Bacillota</taxon>
        <taxon>Clostridia</taxon>
        <taxon>Thermoanaerobacterales</taxon>
        <taxon>Thermoanaerobacteraceae</taxon>
        <taxon>Thermoanaerobacter</taxon>
    </lineage>
</organism>
<dbReference type="Proteomes" id="UP000183404">
    <property type="component" value="Unassembled WGS sequence"/>
</dbReference>
<protein>
    <submittedName>
        <fullName evidence="2">DNA-binding transcriptional regulator, XRE-family HTH domain</fullName>
    </submittedName>
</protein>
<accession>A0A1G7HU43</accession>